<feature type="region of interest" description="Disordered" evidence="1">
    <location>
        <begin position="455"/>
        <end position="496"/>
    </location>
</feature>
<sequence>MADRKGKGICYDDDDDEPIILEDQVDDDQIQEYRLSLIGKMLNPFKQNVAKFIEFMPTQWKMQDRIGRFHYNYFMFVLVRWEPVVDEEYPSMIPFWIEPIGIPLHLGTAGNLNTIGHKLGLVLDVDATNGKIHVDIDTRKPLRFSRKIKSKDGEISIQFKYDLLFKHCTYCGFLTHEFGHCEKKLSDVRAEVQKNRALSSTDGVQGRKIQPSSSNGTVGSAAVTVLRNQTDGRVRPGSSQEPREYTRHDTHVRVTDRVMRQPLSRGDKSNKPHRYNPYNRGQDRQQQLREGKSQVRLQHDHTSAPTWRKKQEALKITEHKSSSSATVSEEPDPNLAKKSSLSNIDAGIGKALARPDVPRDSNVTFRSGNGQLNNAPADAIAIEALKEDVLLGGNGSEDLDESMPDANGNELMVMEEDDLLGEELKNVHPMVVDNGEPKQGVENDAETVTTMVVYESQDDNKNVPESPSKQRSVTRVLFPTGDARNNQEPIRLVEKL</sequence>
<dbReference type="Proteomes" id="UP000266723">
    <property type="component" value="Unassembled WGS sequence"/>
</dbReference>
<dbReference type="PANTHER" id="PTHR31286">
    <property type="entry name" value="GLYCINE-RICH CELL WALL STRUCTURAL PROTEIN 1.8-LIKE"/>
    <property type="match status" value="1"/>
</dbReference>
<feature type="compositionally biased region" description="Polar residues" evidence="1">
    <location>
        <begin position="463"/>
        <end position="473"/>
    </location>
</feature>
<dbReference type="PANTHER" id="PTHR31286:SF162">
    <property type="entry name" value="DUF4283 DOMAIN-CONTAINING PROTEIN-RELATED"/>
    <property type="match status" value="1"/>
</dbReference>
<dbReference type="Pfam" id="PF14392">
    <property type="entry name" value="zf-CCHC_4"/>
    <property type="match status" value="1"/>
</dbReference>
<keyword evidence="4" id="KW-1185">Reference proteome</keyword>
<gene>
    <name evidence="3" type="ORF">DY000_02041010</name>
</gene>
<dbReference type="InterPro" id="IPR025836">
    <property type="entry name" value="Zn_knuckle_CX2CX4HX4C"/>
</dbReference>
<comment type="caution">
    <text evidence="3">The sequence shown here is derived from an EMBL/GenBank/DDBJ whole genome shotgun (WGS) entry which is preliminary data.</text>
</comment>
<dbReference type="EMBL" id="QGKV02001507">
    <property type="protein sequence ID" value="KAF3533369.1"/>
    <property type="molecule type" value="Genomic_DNA"/>
</dbReference>
<feature type="compositionally biased region" description="Basic and acidic residues" evidence="1">
    <location>
        <begin position="309"/>
        <end position="321"/>
    </location>
</feature>
<accession>A0ABQ7BM45</accession>
<feature type="region of interest" description="Disordered" evidence="1">
    <location>
        <begin position="198"/>
        <end position="341"/>
    </location>
</feature>
<protein>
    <recommendedName>
        <fullName evidence="2">Zinc knuckle CX2CX4HX4C domain-containing protein</fullName>
    </recommendedName>
</protein>
<proteinExistence type="predicted"/>
<evidence type="ECO:0000313" key="4">
    <source>
        <dbReference type="Proteomes" id="UP000266723"/>
    </source>
</evidence>
<name>A0ABQ7BM45_BRACR</name>
<dbReference type="InterPro" id="IPR040256">
    <property type="entry name" value="At4g02000-like"/>
</dbReference>
<evidence type="ECO:0000259" key="2">
    <source>
        <dbReference type="Pfam" id="PF14392"/>
    </source>
</evidence>
<organism evidence="3 4">
    <name type="scientific">Brassica cretica</name>
    <name type="common">Mustard</name>
    <dbReference type="NCBI Taxonomy" id="69181"/>
    <lineage>
        <taxon>Eukaryota</taxon>
        <taxon>Viridiplantae</taxon>
        <taxon>Streptophyta</taxon>
        <taxon>Embryophyta</taxon>
        <taxon>Tracheophyta</taxon>
        <taxon>Spermatophyta</taxon>
        <taxon>Magnoliopsida</taxon>
        <taxon>eudicotyledons</taxon>
        <taxon>Gunneridae</taxon>
        <taxon>Pentapetalae</taxon>
        <taxon>rosids</taxon>
        <taxon>malvids</taxon>
        <taxon>Brassicales</taxon>
        <taxon>Brassicaceae</taxon>
        <taxon>Brassiceae</taxon>
        <taxon>Brassica</taxon>
    </lineage>
</organism>
<evidence type="ECO:0000313" key="3">
    <source>
        <dbReference type="EMBL" id="KAF3533369.1"/>
    </source>
</evidence>
<evidence type="ECO:0000256" key="1">
    <source>
        <dbReference type="SAM" id="MobiDB-lite"/>
    </source>
</evidence>
<feature type="compositionally biased region" description="Basic and acidic residues" evidence="1">
    <location>
        <begin position="281"/>
        <end position="302"/>
    </location>
</feature>
<feature type="compositionally biased region" description="Basic and acidic residues" evidence="1">
    <location>
        <begin position="241"/>
        <end position="270"/>
    </location>
</feature>
<reference evidence="3 4" key="1">
    <citation type="journal article" date="2020" name="BMC Genomics">
        <title>Intraspecific diversification of the crop wild relative Brassica cretica Lam. using demographic model selection.</title>
        <authorList>
            <person name="Kioukis A."/>
            <person name="Michalopoulou V.A."/>
            <person name="Briers L."/>
            <person name="Pirintsos S."/>
            <person name="Studholme D.J."/>
            <person name="Pavlidis P."/>
            <person name="Sarris P.F."/>
        </authorList>
    </citation>
    <scope>NUCLEOTIDE SEQUENCE [LARGE SCALE GENOMIC DNA]</scope>
    <source>
        <strain evidence="4">cv. PFS-1207/04</strain>
    </source>
</reference>
<feature type="domain" description="Zinc knuckle CX2CX4HX4C" evidence="2">
    <location>
        <begin position="136"/>
        <end position="183"/>
    </location>
</feature>